<dbReference type="InterPro" id="IPR020846">
    <property type="entry name" value="MFS_dom"/>
</dbReference>
<evidence type="ECO:0000256" key="5">
    <source>
        <dbReference type="ARBA" id="ARBA00022989"/>
    </source>
</evidence>
<evidence type="ECO:0000256" key="7">
    <source>
        <dbReference type="SAM" id="MobiDB-lite"/>
    </source>
</evidence>
<name>A0A1B6EXG4_9HEMI</name>
<dbReference type="SUPFAM" id="SSF103473">
    <property type="entry name" value="MFS general substrate transporter"/>
    <property type="match status" value="1"/>
</dbReference>
<evidence type="ECO:0000256" key="3">
    <source>
        <dbReference type="ARBA" id="ARBA00022692"/>
    </source>
</evidence>
<feature type="non-terminal residue" evidence="10">
    <location>
        <position position="1"/>
    </location>
</feature>
<keyword evidence="3 8" id="KW-0812">Transmembrane</keyword>
<feature type="transmembrane region" description="Helical" evidence="8">
    <location>
        <begin position="333"/>
        <end position="352"/>
    </location>
</feature>
<feature type="transmembrane region" description="Helical" evidence="8">
    <location>
        <begin position="140"/>
        <end position="159"/>
    </location>
</feature>
<feature type="transmembrane region" description="Helical" evidence="8">
    <location>
        <begin position="232"/>
        <end position="250"/>
    </location>
</feature>
<dbReference type="InterPro" id="IPR036259">
    <property type="entry name" value="MFS_trans_sf"/>
</dbReference>
<feature type="transmembrane region" description="Helical" evidence="8">
    <location>
        <begin position="289"/>
        <end position="313"/>
    </location>
</feature>
<evidence type="ECO:0000313" key="10">
    <source>
        <dbReference type="EMBL" id="JAS42716.1"/>
    </source>
</evidence>
<feature type="compositionally biased region" description="Basic and acidic residues" evidence="7">
    <location>
        <begin position="508"/>
        <end position="519"/>
    </location>
</feature>
<feature type="transmembrane region" description="Helical" evidence="8">
    <location>
        <begin position="118"/>
        <end position="135"/>
    </location>
</feature>
<feature type="region of interest" description="Disordered" evidence="7">
    <location>
        <begin position="492"/>
        <end position="519"/>
    </location>
</feature>
<feature type="transmembrane region" description="Helical" evidence="8">
    <location>
        <begin position="396"/>
        <end position="414"/>
    </location>
</feature>
<feature type="domain" description="Major facilitator superfamily (MFS) profile" evidence="9">
    <location>
        <begin position="51"/>
        <end position="488"/>
    </location>
</feature>
<dbReference type="AlphaFoldDB" id="A0A1B6EXG4"/>
<evidence type="ECO:0000256" key="4">
    <source>
        <dbReference type="ARBA" id="ARBA00022847"/>
    </source>
</evidence>
<evidence type="ECO:0000256" key="8">
    <source>
        <dbReference type="SAM" id="Phobius"/>
    </source>
</evidence>
<keyword evidence="6 8" id="KW-0472">Membrane</keyword>
<reference evidence="10" key="1">
    <citation type="submission" date="2015-11" db="EMBL/GenBank/DDBJ databases">
        <title>De novo transcriptome assembly of four potential Pierce s Disease insect vectors from Arizona vineyards.</title>
        <authorList>
            <person name="Tassone E.E."/>
        </authorList>
    </citation>
    <scope>NUCLEOTIDE SEQUENCE</scope>
</reference>
<gene>
    <name evidence="10" type="ORF">g.13611</name>
</gene>
<proteinExistence type="predicted"/>
<dbReference type="Pfam" id="PF07690">
    <property type="entry name" value="MFS_1"/>
    <property type="match status" value="2"/>
</dbReference>
<evidence type="ECO:0000256" key="6">
    <source>
        <dbReference type="ARBA" id="ARBA00023136"/>
    </source>
</evidence>
<feature type="transmembrane region" description="Helical" evidence="8">
    <location>
        <begin position="373"/>
        <end position="390"/>
    </location>
</feature>
<sequence length="519" mass="57765">FVFILVFVTVWYIILIVLLLIYNVNMKFLQNCCACFPQRYFLCIFIVLGMVACYLMRGSLILALNEMTFRINKTVNSTEKHQFCPMEETGKGKKEQEQTRAEFHWDQRMQHDIIKSLYIGYILAHLPAGIIADIIGGKQVFGGGILVSALVSLGTPPLARLSPYAVMGGRIIQGFGQGCMFPSTSALVAKWAPPNERSTMTGIVQTGVMFGNAISYATSGFILGAFPTWEPIFYTVGIIALIWCLGWYPLCYSAPAHHPFVTEKERTMIETQIRANMKQKPKSIPWKSILTSLPFISAIMINFAHAWALFTMVNEMPNYMGKVLNFSIQKSGVFAALPHIAMIPTSIGSGYLSDWILRKNLMSITLNRKIFSFAANTLPVPFMLMASFAGCNRTMVVIYFMIMMFFKGIIYSACRVQPVDLSPNFAGVLMGIMNGIGSFAGLLSPVITPFFLRTGDGSIEEWRNVFYVAAVIMTLFSIPFLFFGSGEVQPWNNAEMDTEPGPAPESTDAGKPDEETKPT</sequence>
<protein>
    <recommendedName>
        <fullName evidence="9">Major facilitator superfamily (MFS) profile domain-containing protein</fullName>
    </recommendedName>
</protein>
<comment type="subcellular location">
    <subcellularLocation>
        <location evidence="1">Membrane</location>
        <topology evidence="1">Multi-pass membrane protein</topology>
    </subcellularLocation>
</comment>
<dbReference type="EMBL" id="GECZ01027053">
    <property type="protein sequence ID" value="JAS42716.1"/>
    <property type="molecule type" value="Transcribed_RNA"/>
</dbReference>
<feature type="transmembrane region" description="Helical" evidence="8">
    <location>
        <begin position="203"/>
        <end position="226"/>
    </location>
</feature>
<dbReference type="GO" id="GO:0006820">
    <property type="term" value="P:monoatomic anion transport"/>
    <property type="evidence" value="ECO:0007669"/>
    <property type="project" value="TreeGrafter"/>
</dbReference>
<accession>A0A1B6EXG4</accession>
<dbReference type="PANTHER" id="PTHR11662:SF415">
    <property type="entry name" value="AT30085P-RELATED"/>
    <property type="match status" value="1"/>
</dbReference>
<dbReference type="FunFam" id="1.20.1250.20:FF:000423">
    <property type="entry name" value="Putative inorganic phosphate cotransporter-like Protein"/>
    <property type="match status" value="1"/>
</dbReference>
<dbReference type="GO" id="GO:0016020">
    <property type="term" value="C:membrane"/>
    <property type="evidence" value="ECO:0007669"/>
    <property type="project" value="UniProtKB-SubCell"/>
</dbReference>
<dbReference type="FunFam" id="1.20.1250.20:FF:000003">
    <property type="entry name" value="Solute carrier family 17 member 3"/>
    <property type="match status" value="1"/>
</dbReference>
<evidence type="ECO:0000259" key="9">
    <source>
        <dbReference type="PROSITE" id="PS50850"/>
    </source>
</evidence>
<keyword evidence="4" id="KW-0769">Symport</keyword>
<dbReference type="PROSITE" id="PS50850">
    <property type="entry name" value="MFS"/>
    <property type="match status" value="1"/>
</dbReference>
<feature type="transmembrane region" description="Helical" evidence="8">
    <location>
        <begin position="40"/>
        <end position="64"/>
    </location>
</feature>
<dbReference type="InterPro" id="IPR050382">
    <property type="entry name" value="MFS_Na/Anion_cotransporter"/>
</dbReference>
<dbReference type="PANTHER" id="PTHR11662">
    <property type="entry name" value="SOLUTE CARRIER FAMILY 17"/>
    <property type="match status" value="1"/>
</dbReference>
<evidence type="ECO:0000256" key="1">
    <source>
        <dbReference type="ARBA" id="ARBA00004141"/>
    </source>
</evidence>
<dbReference type="InterPro" id="IPR011701">
    <property type="entry name" value="MFS"/>
</dbReference>
<feature type="transmembrane region" description="Helical" evidence="8">
    <location>
        <begin position="6"/>
        <end position="28"/>
    </location>
</feature>
<dbReference type="Gene3D" id="1.20.1250.20">
    <property type="entry name" value="MFS general substrate transporter like domains"/>
    <property type="match status" value="2"/>
</dbReference>
<keyword evidence="5 8" id="KW-1133">Transmembrane helix</keyword>
<feature type="transmembrane region" description="Helical" evidence="8">
    <location>
        <begin position="464"/>
        <end position="483"/>
    </location>
</feature>
<organism evidence="10">
    <name type="scientific">Cuerna arida</name>
    <dbReference type="NCBI Taxonomy" id="1464854"/>
    <lineage>
        <taxon>Eukaryota</taxon>
        <taxon>Metazoa</taxon>
        <taxon>Ecdysozoa</taxon>
        <taxon>Arthropoda</taxon>
        <taxon>Hexapoda</taxon>
        <taxon>Insecta</taxon>
        <taxon>Pterygota</taxon>
        <taxon>Neoptera</taxon>
        <taxon>Paraneoptera</taxon>
        <taxon>Hemiptera</taxon>
        <taxon>Auchenorrhyncha</taxon>
        <taxon>Membracoidea</taxon>
        <taxon>Cicadellidae</taxon>
        <taxon>Cicadellinae</taxon>
        <taxon>Proconiini</taxon>
        <taxon>Cuerna</taxon>
    </lineage>
</organism>
<evidence type="ECO:0000256" key="2">
    <source>
        <dbReference type="ARBA" id="ARBA00022448"/>
    </source>
</evidence>
<keyword evidence="2" id="KW-0813">Transport</keyword>
<dbReference type="GO" id="GO:0015293">
    <property type="term" value="F:symporter activity"/>
    <property type="evidence" value="ECO:0007669"/>
    <property type="project" value="UniProtKB-KW"/>
</dbReference>
<feature type="transmembrane region" description="Helical" evidence="8">
    <location>
        <begin position="426"/>
        <end position="452"/>
    </location>
</feature>